<protein>
    <recommendedName>
        <fullName evidence="1">non-specific serine/threonine protein kinase</fullName>
        <ecNumber evidence="1">2.7.11.1</ecNumber>
    </recommendedName>
</protein>
<organism evidence="10 11">
    <name type="scientific">Podospora didyma</name>
    <dbReference type="NCBI Taxonomy" id="330526"/>
    <lineage>
        <taxon>Eukaryota</taxon>
        <taxon>Fungi</taxon>
        <taxon>Dikarya</taxon>
        <taxon>Ascomycota</taxon>
        <taxon>Pezizomycotina</taxon>
        <taxon>Sordariomycetes</taxon>
        <taxon>Sordariomycetidae</taxon>
        <taxon>Sordariales</taxon>
        <taxon>Podosporaceae</taxon>
        <taxon>Podospora</taxon>
    </lineage>
</organism>
<evidence type="ECO:0000313" key="10">
    <source>
        <dbReference type="EMBL" id="KAK3374766.1"/>
    </source>
</evidence>
<dbReference type="GO" id="GO:0005524">
    <property type="term" value="F:ATP binding"/>
    <property type="evidence" value="ECO:0007669"/>
    <property type="project" value="UniProtKB-KW"/>
</dbReference>
<evidence type="ECO:0000256" key="4">
    <source>
        <dbReference type="ARBA" id="ARBA00022741"/>
    </source>
</evidence>
<dbReference type="GO" id="GO:0005737">
    <property type="term" value="C:cytoplasm"/>
    <property type="evidence" value="ECO:0007669"/>
    <property type="project" value="TreeGrafter"/>
</dbReference>
<keyword evidence="4" id="KW-0547">Nucleotide-binding</keyword>
<dbReference type="Gene3D" id="1.10.510.10">
    <property type="entry name" value="Transferase(Phosphotransferase) domain 1"/>
    <property type="match status" value="1"/>
</dbReference>
<keyword evidence="6" id="KW-0067">ATP-binding</keyword>
<dbReference type="EMBL" id="JAULSW010000007">
    <property type="protein sequence ID" value="KAK3374766.1"/>
    <property type="molecule type" value="Genomic_DNA"/>
</dbReference>
<comment type="caution">
    <text evidence="10">The sequence shown here is derived from an EMBL/GenBank/DDBJ whole genome shotgun (WGS) entry which is preliminary data.</text>
</comment>
<feature type="domain" description="Protein kinase" evidence="9">
    <location>
        <begin position="50"/>
        <end position="420"/>
    </location>
</feature>
<reference evidence="10" key="1">
    <citation type="journal article" date="2023" name="Mol. Phylogenet. Evol.">
        <title>Genome-scale phylogeny and comparative genomics of the fungal order Sordariales.</title>
        <authorList>
            <person name="Hensen N."/>
            <person name="Bonometti L."/>
            <person name="Westerberg I."/>
            <person name="Brannstrom I.O."/>
            <person name="Guillou S."/>
            <person name="Cros-Aarteil S."/>
            <person name="Calhoun S."/>
            <person name="Haridas S."/>
            <person name="Kuo A."/>
            <person name="Mondo S."/>
            <person name="Pangilinan J."/>
            <person name="Riley R."/>
            <person name="LaButti K."/>
            <person name="Andreopoulos B."/>
            <person name="Lipzen A."/>
            <person name="Chen C."/>
            <person name="Yan M."/>
            <person name="Daum C."/>
            <person name="Ng V."/>
            <person name="Clum A."/>
            <person name="Steindorff A."/>
            <person name="Ohm R.A."/>
            <person name="Martin F."/>
            <person name="Silar P."/>
            <person name="Natvig D.O."/>
            <person name="Lalanne C."/>
            <person name="Gautier V."/>
            <person name="Ament-Velasquez S.L."/>
            <person name="Kruys A."/>
            <person name="Hutchinson M.I."/>
            <person name="Powell A.J."/>
            <person name="Barry K."/>
            <person name="Miller A.N."/>
            <person name="Grigoriev I.V."/>
            <person name="Debuchy R."/>
            <person name="Gladieux P."/>
            <person name="Hiltunen Thoren M."/>
            <person name="Johannesson H."/>
        </authorList>
    </citation>
    <scope>NUCLEOTIDE SEQUENCE</scope>
    <source>
        <strain evidence="10">CBS 232.78</strain>
    </source>
</reference>
<proteinExistence type="predicted"/>
<dbReference type="GO" id="GO:0050684">
    <property type="term" value="P:regulation of mRNA processing"/>
    <property type="evidence" value="ECO:0007669"/>
    <property type="project" value="TreeGrafter"/>
</dbReference>
<dbReference type="Pfam" id="PF00069">
    <property type="entry name" value="Pkinase"/>
    <property type="match status" value="1"/>
</dbReference>
<keyword evidence="3" id="KW-0808">Transferase</keyword>
<dbReference type="PANTHER" id="PTHR47634:SF9">
    <property type="entry name" value="PROTEIN KINASE DOMAIN-CONTAINING PROTEIN-RELATED"/>
    <property type="match status" value="1"/>
</dbReference>
<dbReference type="SMART" id="SM00220">
    <property type="entry name" value="S_TKc"/>
    <property type="match status" value="1"/>
</dbReference>
<dbReference type="InterPro" id="IPR051334">
    <property type="entry name" value="SRPK"/>
</dbReference>
<dbReference type="SUPFAM" id="SSF56112">
    <property type="entry name" value="Protein kinase-like (PK-like)"/>
    <property type="match status" value="1"/>
</dbReference>
<keyword evidence="5 10" id="KW-0418">Kinase</keyword>
<dbReference type="PANTHER" id="PTHR47634">
    <property type="entry name" value="PROTEIN KINASE DOMAIN-CONTAINING PROTEIN-RELATED"/>
    <property type="match status" value="1"/>
</dbReference>
<keyword evidence="2" id="KW-0723">Serine/threonine-protein kinase</keyword>
<dbReference type="InterPro" id="IPR011009">
    <property type="entry name" value="Kinase-like_dom_sf"/>
</dbReference>
<comment type="catalytic activity">
    <reaction evidence="8">
        <text>L-seryl-[protein] + ATP = O-phospho-L-seryl-[protein] + ADP + H(+)</text>
        <dbReference type="Rhea" id="RHEA:17989"/>
        <dbReference type="Rhea" id="RHEA-COMP:9863"/>
        <dbReference type="Rhea" id="RHEA-COMP:11604"/>
        <dbReference type="ChEBI" id="CHEBI:15378"/>
        <dbReference type="ChEBI" id="CHEBI:29999"/>
        <dbReference type="ChEBI" id="CHEBI:30616"/>
        <dbReference type="ChEBI" id="CHEBI:83421"/>
        <dbReference type="ChEBI" id="CHEBI:456216"/>
        <dbReference type="EC" id="2.7.11.1"/>
    </reaction>
</comment>
<dbReference type="Proteomes" id="UP001285441">
    <property type="component" value="Unassembled WGS sequence"/>
</dbReference>
<gene>
    <name evidence="10" type="ORF">B0H63DRAFT_549039</name>
</gene>
<dbReference type="GO" id="GO:0004674">
    <property type="term" value="F:protein serine/threonine kinase activity"/>
    <property type="evidence" value="ECO:0007669"/>
    <property type="project" value="UniProtKB-KW"/>
</dbReference>
<dbReference type="EC" id="2.7.11.1" evidence="1"/>
<keyword evidence="11" id="KW-1185">Reference proteome</keyword>
<evidence type="ECO:0000256" key="1">
    <source>
        <dbReference type="ARBA" id="ARBA00012513"/>
    </source>
</evidence>
<evidence type="ECO:0000256" key="6">
    <source>
        <dbReference type="ARBA" id="ARBA00022840"/>
    </source>
</evidence>
<dbReference type="GO" id="GO:0000245">
    <property type="term" value="P:spliceosomal complex assembly"/>
    <property type="evidence" value="ECO:0007669"/>
    <property type="project" value="TreeGrafter"/>
</dbReference>
<dbReference type="PROSITE" id="PS50011">
    <property type="entry name" value="PROTEIN_KINASE_DOM"/>
    <property type="match status" value="1"/>
</dbReference>
<reference evidence="10" key="2">
    <citation type="submission" date="2023-06" db="EMBL/GenBank/DDBJ databases">
        <authorList>
            <consortium name="Lawrence Berkeley National Laboratory"/>
            <person name="Haridas S."/>
            <person name="Hensen N."/>
            <person name="Bonometti L."/>
            <person name="Westerberg I."/>
            <person name="Brannstrom I.O."/>
            <person name="Guillou S."/>
            <person name="Cros-Aarteil S."/>
            <person name="Calhoun S."/>
            <person name="Kuo A."/>
            <person name="Mondo S."/>
            <person name="Pangilinan J."/>
            <person name="Riley R."/>
            <person name="LaButti K."/>
            <person name="Andreopoulos B."/>
            <person name="Lipzen A."/>
            <person name="Chen C."/>
            <person name="Yanf M."/>
            <person name="Daum C."/>
            <person name="Ng V."/>
            <person name="Clum A."/>
            <person name="Steindorff A."/>
            <person name="Ohm R."/>
            <person name="Martin F."/>
            <person name="Silar P."/>
            <person name="Natvig D."/>
            <person name="Lalanne C."/>
            <person name="Gautier V."/>
            <person name="Ament-velasquez S.L."/>
            <person name="Kruys A."/>
            <person name="Hutchinson M.I."/>
            <person name="Powell A.J."/>
            <person name="Barry K."/>
            <person name="Miller A.N."/>
            <person name="Grigoriev I.V."/>
            <person name="Debuchy R."/>
            <person name="Gladieux P."/>
            <person name="Thoren M.H."/>
            <person name="Johannesson H."/>
        </authorList>
    </citation>
    <scope>NUCLEOTIDE SEQUENCE</scope>
    <source>
        <strain evidence="10">CBS 232.78</strain>
    </source>
</reference>
<accession>A0AAE0KDY2</accession>
<evidence type="ECO:0000256" key="2">
    <source>
        <dbReference type="ARBA" id="ARBA00022527"/>
    </source>
</evidence>
<evidence type="ECO:0000259" key="9">
    <source>
        <dbReference type="PROSITE" id="PS50011"/>
    </source>
</evidence>
<dbReference type="Gene3D" id="3.30.200.20">
    <property type="entry name" value="Phosphorylase Kinase, domain 1"/>
    <property type="match status" value="1"/>
</dbReference>
<name>A0AAE0KDY2_9PEZI</name>
<evidence type="ECO:0000313" key="11">
    <source>
        <dbReference type="Proteomes" id="UP001285441"/>
    </source>
</evidence>
<evidence type="ECO:0000256" key="3">
    <source>
        <dbReference type="ARBA" id="ARBA00022679"/>
    </source>
</evidence>
<evidence type="ECO:0000256" key="8">
    <source>
        <dbReference type="ARBA" id="ARBA00048679"/>
    </source>
</evidence>
<evidence type="ECO:0000256" key="7">
    <source>
        <dbReference type="ARBA" id="ARBA00047899"/>
    </source>
</evidence>
<evidence type="ECO:0000256" key="5">
    <source>
        <dbReference type="ARBA" id="ARBA00022777"/>
    </source>
</evidence>
<dbReference type="AlphaFoldDB" id="A0AAE0KDY2"/>
<sequence length="435" mass="50442">MEENQKRVREKYPLYRYSETAFKDVEATEYYRTRRYHPVNSGDTFDDGRYFVHQKLGYGSYATVWIAGDVKSTIKVKKASASTENIEDDLEIQRMKEVETSHAENFPNGPRYFVHLLNCLTVVGPNGSHSCLMMELLGPSLDNVLQAFEYNKQTLRPATILRSSRQLLDAIDSAHQAGFFHGDISYSNVAFTCKTALWNDDDAELFTTMMNNDSPHLVEHPIWPGWKENTCEEIRLIDWADALPVGSAVTRLAQPRRMRAPESFSRDILDYRQDFWQAGCVIYALFFQVKPFSFRWSKGSTDLIQTQIKMLGPLPLAWHGNWEELRLENPIEPPYWNDDMPFSPSLLMTDNFEPRRRAIIDASEANSASEDWYYETDEHTEHDYEGLKCLLDVMKGLFKFDLEIRMSASKAISVIDDAWIDHRKAMMQEMDKIED</sequence>
<dbReference type="InterPro" id="IPR000719">
    <property type="entry name" value="Prot_kinase_dom"/>
</dbReference>
<dbReference type="GO" id="GO:0005634">
    <property type="term" value="C:nucleus"/>
    <property type="evidence" value="ECO:0007669"/>
    <property type="project" value="TreeGrafter"/>
</dbReference>
<comment type="catalytic activity">
    <reaction evidence="7">
        <text>L-threonyl-[protein] + ATP = O-phospho-L-threonyl-[protein] + ADP + H(+)</text>
        <dbReference type="Rhea" id="RHEA:46608"/>
        <dbReference type="Rhea" id="RHEA-COMP:11060"/>
        <dbReference type="Rhea" id="RHEA-COMP:11605"/>
        <dbReference type="ChEBI" id="CHEBI:15378"/>
        <dbReference type="ChEBI" id="CHEBI:30013"/>
        <dbReference type="ChEBI" id="CHEBI:30616"/>
        <dbReference type="ChEBI" id="CHEBI:61977"/>
        <dbReference type="ChEBI" id="CHEBI:456216"/>
        <dbReference type="EC" id="2.7.11.1"/>
    </reaction>
</comment>